<gene>
    <name evidence="2" type="ORF">AADG42_17285</name>
</gene>
<evidence type="ECO:0008006" key="4">
    <source>
        <dbReference type="Google" id="ProtNLM"/>
    </source>
</evidence>
<feature type="region of interest" description="Disordered" evidence="1">
    <location>
        <begin position="1"/>
        <end position="23"/>
    </location>
</feature>
<evidence type="ECO:0000313" key="3">
    <source>
        <dbReference type="Proteomes" id="UP001442841"/>
    </source>
</evidence>
<organism evidence="2 3">
    <name type="scientific">Ammonicoccus fulvus</name>
    <dbReference type="NCBI Taxonomy" id="3138240"/>
    <lineage>
        <taxon>Bacteria</taxon>
        <taxon>Bacillati</taxon>
        <taxon>Actinomycetota</taxon>
        <taxon>Actinomycetes</taxon>
        <taxon>Propionibacteriales</taxon>
        <taxon>Propionibacteriaceae</taxon>
        <taxon>Ammonicoccus</taxon>
    </lineage>
</organism>
<sequence>MSVSRSCQPVDRHPQLGQLGRPLVRSLQPEIGRGGGVRHGCPLRRQIDLLTLILRTLGVFTAVARPTPEMGTVGHLESTLRGLRQSEEATGGLEQLGHGVVRDAMTDQMEDTDLVGRLSQLFPEAVRPVVGVPQVEDRDRAH</sequence>
<name>A0ABZ3FW55_9ACTN</name>
<protein>
    <recommendedName>
        <fullName evidence="4">DUF2267 domain-containing protein</fullName>
    </recommendedName>
</protein>
<evidence type="ECO:0000256" key="1">
    <source>
        <dbReference type="SAM" id="MobiDB-lite"/>
    </source>
</evidence>
<evidence type="ECO:0000313" key="2">
    <source>
        <dbReference type="EMBL" id="XAN08988.1"/>
    </source>
</evidence>
<accession>A0ABZ3FW55</accession>
<proteinExistence type="predicted"/>
<dbReference type="EMBL" id="CP154795">
    <property type="protein sequence ID" value="XAN08988.1"/>
    <property type="molecule type" value="Genomic_DNA"/>
</dbReference>
<keyword evidence="3" id="KW-1185">Reference proteome</keyword>
<reference evidence="2 3" key="1">
    <citation type="submission" date="2024-04" db="EMBL/GenBank/DDBJ databases">
        <title>Isolation of an actinomycete strain from pig manure.</title>
        <authorList>
            <person name="Gong T."/>
            <person name="Yu Z."/>
            <person name="An M."/>
            <person name="Wei C."/>
            <person name="Yang W."/>
            <person name="Liu L."/>
        </authorList>
    </citation>
    <scope>NUCLEOTIDE SEQUENCE [LARGE SCALE GENOMIC DNA]</scope>
    <source>
        <strain evidence="2 3">ZF39</strain>
    </source>
</reference>
<dbReference type="Proteomes" id="UP001442841">
    <property type="component" value="Chromosome"/>
</dbReference>